<dbReference type="STRING" id="1035707.SAMN05216552_10766"/>
<dbReference type="GO" id="GO:0046872">
    <property type="term" value="F:metal ion binding"/>
    <property type="evidence" value="ECO:0007669"/>
    <property type="project" value="UniProtKB-KW"/>
</dbReference>
<dbReference type="InterPro" id="IPR036249">
    <property type="entry name" value="Thioredoxin-like_sf"/>
</dbReference>
<feature type="disulfide bond" description="Redox-active" evidence="3">
    <location>
        <begin position="97"/>
        <end position="101"/>
    </location>
</feature>
<sequence>MRCGSTLRLNGANMRVVRINERDDVTVTSRRRFMIATGTCLTFALPRFSSAHGVGIVNPPITLPMDVTVVRDDGTNSPLRKIIQGRRTLLQLMFTGCSETCPLQGALFAEIQDSIAKAAGGDIQMLSLSIDPMDNARSLSTWLSRFAARKTWVAAVPSSEGINVIRTSLQRGGASTRNHSSQVYFIDELGRLVWRTEDFPSIEIVVAIMQRNGWITSGKRSIETTL</sequence>
<accession>A0A1I7M7B7</accession>
<keyword evidence="5" id="KW-1185">Reference proteome</keyword>
<dbReference type="Gene3D" id="3.40.30.10">
    <property type="entry name" value="Glutaredoxin"/>
    <property type="match status" value="1"/>
</dbReference>
<comment type="similarity">
    <text evidence="1">Belongs to the SCO1/2 family.</text>
</comment>
<dbReference type="CDD" id="cd02968">
    <property type="entry name" value="SCO"/>
    <property type="match status" value="1"/>
</dbReference>
<evidence type="ECO:0000256" key="2">
    <source>
        <dbReference type="PIRSR" id="PIRSR603782-1"/>
    </source>
</evidence>
<organism evidence="4 5">
    <name type="scientific">Pseudoduganella namucuonensis</name>
    <dbReference type="NCBI Taxonomy" id="1035707"/>
    <lineage>
        <taxon>Bacteria</taxon>
        <taxon>Pseudomonadati</taxon>
        <taxon>Pseudomonadota</taxon>
        <taxon>Betaproteobacteria</taxon>
        <taxon>Burkholderiales</taxon>
        <taxon>Oxalobacteraceae</taxon>
        <taxon>Telluria group</taxon>
        <taxon>Pseudoduganella</taxon>
    </lineage>
</organism>
<protein>
    <submittedName>
        <fullName evidence="4">Protein SCO1/2</fullName>
    </submittedName>
</protein>
<dbReference type="Proteomes" id="UP000199391">
    <property type="component" value="Unassembled WGS sequence"/>
</dbReference>
<feature type="binding site" evidence="2">
    <location>
        <position position="97"/>
    </location>
    <ligand>
        <name>Cu cation</name>
        <dbReference type="ChEBI" id="CHEBI:23378"/>
    </ligand>
</feature>
<dbReference type="InterPro" id="IPR003782">
    <property type="entry name" value="SCO1/SenC"/>
</dbReference>
<keyword evidence="2" id="KW-0479">Metal-binding</keyword>
<dbReference type="AlphaFoldDB" id="A0A1I7M7B7"/>
<name>A0A1I7M7B7_9BURK</name>
<feature type="binding site" evidence="2">
    <location>
        <position position="101"/>
    </location>
    <ligand>
        <name>Cu cation</name>
        <dbReference type="ChEBI" id="CHEBI:23378"/>
    </ligand>
</feature>
<keyword evidence="3" id="KW-1015">Disulfide bond</keyword>
<evidence type="ECO:0000313" key="4">
    <source>
        <dbReference type="EMBL" id="SFV17831.1"/>
    </source>
</evidence>
<evidence type="ECO:0000313" key="5">
    <source>
        <dbReference type="Proteomes" id="UP000199391"/>
    </source>
</evidence>
<evidence type="ECO:0000256" key="1">
    <source>
        <dbReference type="ARBA" id="ARBA00010996"/>
    </source>
</evidence>
<dbReference type="EMBL" id="FPBO01000076">
    <property type="protein sequence ID" value="SFV17831.1"/>
    <property type="molecule type" value="Genomic_DNA"/>
</dbReference>
<dbReference type="Pfam" id="PF02630">
    <property type="entry name" value="SCO1-SenC"/>
    <property type="match status" value="1"/>
</dbReference>
<reference evidence="5" key="1">
    <citation type="submission" date="2016-10" db="EMBL/GenBank/DDBJ databases">
        <authorList>
            <person name="Varghese N."/>
            <person name="Submissions S."/>
        </authorList>
    </citation>
    <scope>NUCLEOTIDE SEQUENCE [LARGE SCALE GENOMIC DNA]</scope>
    <source>
        <strain evidence="5">CGMCC 1.11014</strain>
    </source>
</reference>
<gene>
    <name evidence="4" type="ORF">SAMN05216552_10766</name>
</gene>
<keyword evidence="2" id="KW-0186">Copper</keyword>
<evidence type="ECO:0000256" key="3">
    <source>
        <dbReference type="PIRSR" id="PIRSR603782-2"/>
    </source>
</evidence>
<proteinExistence type="inferred from homology"/>
<dbReference type="SUPFAM" id="SSF52833">
    <property type="entry name" value="Thioredoxin-like"/>
    <property type="match status" value="1"/>
</dbReference>